<organism evidence="1 2">
    <name type="scientific">Funneliformis caledonium</name>
    <dbReference type="NCBI Taxonomy" id="1117310"/>
    <lineage>
        <taxon>Eukaryota</taxon>
        <taxon>Fungi</taxon>
        <taxon>Fungi incertae sedis</taxon>
        <taxon>Mucoromycota</taxon>
        <taxon>Glomeromycotina</taxon>
        <taxon>Glomeromycetes</taxon>
        <taxon>Glomerales</taxon>
        <taxon>Glomeraceae</taxon>
        <taxon>Funneliformis</taxon>
    </lineage>
</organism>
<dbReference type="Proteomes" id="UP000789570">
    <property type="component" value="Unassembled WGS sequence"/>
</dbReference>
<dbReference type="EMBL" id="CAJVPQ010004970">
    <property type="protein sequence ID" value="CAG8661590.1"/>
    <property type="molecule type" value="Genomic_DNA"/>
</dbReference>
<name>A0A9N9H8L6_9GLOM</name>
<proteinExistence type="predicted"/>
<sequence>MKLEKRLPHPRKAAVVSSYNVGDDEIDEEARRNERDMYVLE</sequence>
<reference evidence="1" key="1">
    <citation type="submission" date="2021-06" db="EMBL/GenBank/DDBJ databases">
        <authorList>
            <person name="Kallberg Y."/>
            <person name="Tangrot J."/>
            <person name="Rosling A."/>
        </authorList>
    </citation>
    <scope>NUCLEOTIDE SEQUENCE</scope>
    <source>
        <strain evidence="1">UK204</strain>
    </source>
</reference>
<protein>
    <submittedName>
        <fullName evidence="1">180_t:CDS:1</fullName>
    </submittedName>
</protein>
<comment type="caution">
    <text evidence="1">The sequence shown here is derived from an EMBL/GenBank/DDBJ whole genome shotgun (WGS) entry which is preliminary data.</text>
</comment>
<evidence type="ECO:0000313" key="1">
    <source>
        <dbReference type="EMBL" id="CAG8661590.1"/>
    </source>
</evidence>
<keyword evidence="2" id="KW-1185">Reference proteome</keyword>
<evidence type="ECO:0000313" key="2">
    <source>
        <dbReference type="Proteomes" id="UP000789570"/>
    </source>
</evidence>
<accession>A0A9N9H8L6</accession>
<gene>
    <name evidence="1" type="ORF">FCALED_LOCUS11572</name>
</gene>
<dbReference type="AlphaFoldDB" id="A0A9N9H8L6"/>